<feature type="chain" id="PRO_5019354509" description="ABC transporter substrate-binding protein" evidence="2">
    <location>
        <begin position="28"/>
        <end position="477"/>
    </location>
</feature>
<dbReference type="SUPFAM" id="SSF53850">
    <property type="entry name" value="Periplasmic binding protein-like II"/>
    <property type="match status" value="1"/>
</dbReference>
<keyword evidence="2" id="KW-0732">Signal</keyword>
<dbReference type="InterPro" id="IPR006059">
    <property type="entry name" value="SBP"/>
</dbReference>
<dbReference type="OrthoDB" id="2510110at2"/>
<dbReference type="Gene3D" id="3.40.190.10">
    <property type="entry name" value="Periplasmic binding protein-like II"/>
    <property type="match status" value="1"/>
</dbReference>
<dbReference type="RefSeq" id="WP_130607523.1">
    <property type="nucleotide sequence ID" value="NZ_AP019400.1"/>
</dbReference>
<accession>A0A3T1D3R5</accession>
<evidence type="ECO:0000256" key="2">
    <source>
        <dbReference type="SAM" id="SignalP"/>
    </source>
</evidence>
<dbReference type="Proteomes" id="UP000289856">
    <property type="component" value="Chromosome"/>
</dbReference>
<dbReference type="PANTHER" id="PTHR43649:SF12">
    <property type="entry name" value="DIACETYLCHITOBIOSE BINDING PROTEIN DASA"/>
    <property type="match status" value="1"/>
</dbReference>
<proteinExistence type="predicted"/>
<dbReference type="AlphaFoldDB" id="A0A3T1D3R5"/>
<dbReference type="InterPro" id="IPR050490">
    <property type="entry name" value="Bact_solute-bd_prot1"/>
</dbReference>
<gene>
    <name evidence="3" type="ORF">KCTCHS21_21590</name>
</gene>
<evidence type="ECO:0000313" key="3">
    <source>
        <dbReference type="EMBL" id="BBI32760.1"/>
    </source>
</evidence>
<keyword evidence="4" id="KW-1185">Reference proteome</keyword>
<dbReference type="EMBL" id="AP019400">
    <property type="protein sequence ID" value="BBI32760.1"/>
    <property type="molecule type" value="Genomic_DNA"/>
</dbReference>
<dbReference type="Pfam" id="PF01547">
    <property type="entry name" value="SBP_bac_1"/>
    <property type="match status" value="1"/>
</dbReference>
<dbReference type="KEGG" id="cohn:KCTCHS21_21590"/>
<dbReference type="PROSITE" id="PS51257">
    <property type="entry name" value="PROKAR_LIPOPROTEIN"/>
    <property type="match status" value="1"/>
</dbReference>
<feature type="compositionally biased region" description="Low complexity" evidence="1">
    <location>
        <begin position="40"/>
        <end position="51"/>
    </location>
</feature>
<dbReference type="PANTHER" id="PTHR43649">
    <property type="entry name" value="ARABINOSE-BINDING PROTEIN-RELATED"/>
    <property type="match status" value="1"/>
</dbReference>
<organism evidence="3 4">
    <name type="scientific">Cohnella abietis</name>
    <dbReference type="NCBI Taxonomy" id="2507935"/>
    <lineage>
        <taxon>Bacteria</taxon>
        <taxon>Bacillati</taxon>
        <taxon>Bacillota</taxon>
        <taxon>Bacilli</taxon>
        <taxon>Bacillales</taxon>
        <taxon>Paenibacillaceae</taxon>
        <taxon>Cohnella</taxon>
    </lineage>
</organism>
<sequence>MVKLKQQSKWVLLLVSVVLVFALTACGDTKDAAKETGQGTTPSETAATTEAPKSDVSLTLWHFKVAFDPGLKAVADAFKEKTGVTVVTQVTTPAETYNQKMTASATANSLPDLYITGAAPGAGAYDGRAMSWTEELEKDSGWKNSFFPAALSGVMVNQGAIDGWNADVKASDWQKARTVGEYYGIPIDVGAFYTIYGNAKLIEQAGLPTTAPASMEDWLENMKTVKEKTGVPGFVFSAKTFTVYENWMANFVDYMKNGPEEYTKFMNGESKMSDPAHIQAAQFIEDVTKSGNMIPGAVSLDIDPADQAFAQGKAAYSLGGTFTYASLTQMGMDPKDIISFRVPAYKGSKIPDAQVTPFALTQIHVKDKGSHQKEAIEFVKFLTSDEGMTLYANAAFDIPAVNIKNTDALNDTIKSMLNSLSSESNWFSENVNISNKIFEPQWNKFHEMKQKIILGAATAIQAAEAFDKATEAEKAKK</sequence>
<name>A0A3T1D3R5_9BACL</name>
<evidence type="ECO:0000313" key="4">
    <source>
        <dbReference type="Proteomes" id="UP000289856"/>
    </source>
</evidence>
<evidence type="ECO:0008006" key="5">
    <source>
        <dbReference type="Google" id="ProtNLM"/>
    </source>
</evidence>
<feature type="region of interest" description="Disordered" evidence="1">
    <location>
        <begin position="32"/>
        <end position="51"/>
    </location>
</feature>
<protein>
    <recommendedName>
        <fullName evidence="5">ABC transporter substrate-binding protein</fullName>
    </recommendedName>
</protein>
<evidence type="ECO:0000256" key="1">
    <source>
        <dbReference type="SAM" id="MobiDB-lite"/>
    </source>
</evidence>
<feature type="signal peptide" evidence="2">
    <location>
        <begin position="1"/>
        <end position="27"/>
    </location>
</feature>
<reference evidence="3 4" key="1">
    <citation type="submission" date="2019-01" db="EMBL/GenBank/DDBJ databases">
        <title>Complete genome sequence of Cohnella hallensis HS21 isolated from Korean fir (Abies koreana) rhizospheric soil.</title>
        <authorList>
            <person name="Jiang L."/>
            <person name="Kang S.W."/>
            <person name="Kim S."/>
            <person name="Jung J."/>
            <person name="Kim C.Y."/>
            <person name="Kim D.H."/>
            <person name="Kim S.W."/>
            <person name="Lee J."/>
        </authorList>
    </citation>
    <scope>NUCLEOTIDE SEQUENCE [LARGE SCALE GENOMIC DNA]</scope>
    <source>
        <strain evidence="3 4">HS21</strain>
    </source>
</reference>